<sequence length="472" mass="52422">MPSNKILGDPSSYIWSQTDDQISVSFLVPKTFRSRDAIIEFCTEKIQAGLRGAEPIIKGKLYAQIRRSDSLWEIEPALDSDLVDTSLAPAHQLLTLHLEKLVRGIDWPVVVIEPTTDDKEIDVTSQFYLGKMHESTSPTKAFKYYTSAARNGQISSQLKLAAMYEIGKEKSSIVVVDRNVEKSFYWHLQAAKNGNAEACYIVGTSYSNGHGVEKSYNEAIKYFKIAMDLAYPSLKLTKAGARSSQVRSSYAFFVNSAFRAGLIYLEGGGGIAANPTLALEYWKQSAAAGHAQSLYNAGILYLNGVGTTKNLDEAMSMIQSAIKLDPKLKLPEALVNYKKEEPVAPTKVEEIRRKPTQRSSTTPKSKRRPPSPPPSDSTEDSCSEDYEDSEESESSEEERKSTKNRRRHRKKRKARRARSRPSDDGLAWFLLGSLAAFTIGLIAFSVIRRPTAHHPHAIPRSVSRSIAGVQVI</sequence>
<dbReference type="InterPro" id="IPR006597">
    <property type="entry name" value="Sel1-like"/>
</dbReference>
<dbReference type="SUPFAM" id="SSF49764">
    <property type="entry name" value="HSP20-like chaperones"/>
    <property type="match status" value="1"/>
</dbReference>
<dbReference type="PANTHER" id="PTHR11102:SF160">
    <property type="entry name" value="ERAD-ASSOCIATED E3 UBIQUITIN-PROTEIN LIGASE COMPONENT HRD3"/>
    <property type="match status" value="1"/>
</dbReference>
<comment type="caution">
    <text evidence="5">The sequence shown here is derived from an EMBL/GenBank/DDBJ whole genome shotgun (WGS) entry which is preliminary data.</text>
</comment>
<dbReference type="PROSITE" id="PS51203">
    <property type="entry name" value="CS"/>
    <property type="match status" value="1"/>
</dbReference>
<proteinExistence type="inferred from homology"/>
<dbReference type="InParanoid" id="A0A1Y1YBQ9"/>
<organism evidence="5 6">
    <name type="scientific">Basidiobolus meristosporus CBS 931.73</name>
    <dbReference type="NCBI Taxonomy" id="1314790"/>
    <lineage>
        <taxon>Eukaryota</taxon>
        <taxon>Fungi</taxon>
        <taxon>Fungi incertae sedis</taxon>
        <taxon>Zoopagomycota</taxon>
        <taxon>Entomophthoromycotina</taxon>
        <taxon>Basidiobolomycetes</taxon>
        <taxon>Basidiobolales</taxon>
        <taxon>Basidiobolaceae</taxon>
        <taxon>Basidiobolus</taxon>
    </lineage>
</organism>
<comment type="similarity">
    <text evidence="1">Belongs to the sel-1 family.</text>
</comment>
<dbReference type="Pfam" id="PF04969">
    <property type="entry name" value="CS"/>
    <property type="match status" value="1"/>
</dbReference>
<evidence type="ECO:0000313" key="5">
    <source>
        <dbReference type="EMBL" id="ORX95382.1"/>
    </source>
</evidence>
<feature type="compositionally biased region" description="Basic residues" evidence="2">
    <location>
        <begin position="402"/>
        <end position="419"/>
    </location>
</feature>
<feature type="transmembrane region" description="Helical" evidence="3">
    <location>
        <begin position="426"/>
        <end position="447"/>
    </location>
</feature>
<evidence type="ECO:0000256" key="1">
    <source>
        <dbReference type="ARBA" id="ARBA00038101"/>
    </source>
</evidence>
<keyword evidence="3" id="KW-0812">Transmembrane</keyword>
<dbReference type="Proteomes" id="UP000193498">
    <property type="component" value="Unassembled WGS sequence"/>
</dbReference>
<keyword evidence="6" id="KW-1185">Reference proteome</keyword>
<evidence type="ECO:0000259" key="4">
    <source>
        <dbReference type="PROSITE" id="PS51203"/>
    </source>
</evidence>
<reference evidence="5 6" key="1">
    <citation type="submission" date="2016-07" db="EMBL/GenBank/DDBJ databases">
        <title>Pervasive Adenine N6-methylation of Active Genes in Fungi.</title>
        <authorList>
            <consortium name="DOE Joint Genome Institute"/>
            <person name="Mondo S.J."/>
            <person name="Dannebaum R.O."/>
            <person name="Kuo R.C."/>
            <person name="Labutti K."/>
            <person name="Haridas S."/>
            <person name="Kuo A."/>
            <person name="Salamov A."/>
            <person name="Ahrendt S.R."/>
            <person name="Lipzen A."/>
            <person name="Sullivan W."/>
            <person name="Andreopoulos W.B."/>
            <person name="Clum A."/>
            <person name="Lindquist E."/>
            <person name="Daum C."/>
            <person name="Ramamoorthy G.K."/>
            <person name="Gryganskyi A."/>
            <person name="Culley D."/>
            <person name="Magnuson J.K."/>
            <person name="James T.Y."/>
            <person name="O'Malley M.A."/>
            <person name="Stajich J.E."/>
            <person name="Spatafora J.W."/>
            <person name="Visel A."/>
            <person name="Grigoriev I.V."/>
        </authorList>
    </citation>
    <scope>NUCLEOTIDE SEQUENCE [LARGE SCALE GENOMIC DNA]</scope>
    <source>
        <strain evidence="5 6">CBS 931.73</strain>
    </source>
</reference>
<dbReference type="EMBL" id="MCFE01000177">
    <property type="protein sequence ID" value="ORX95382.1"/>
    <property type="molecule type" value="Genomic_DNA"/>
</dbReference>
<dbReference type="InterPro" id="IPR008978">
    <property type="entry name" value="HSP20-like_chaperone"/>
</dbReference>
<accession>A0A1Y1YBQ9</accession>
<dbReference type="SMART" id="SM00671">
    <property type="entry name" value="SEL1"/>
    <property type="match status" value="5"/>
</dbReference>
<keyword evidence="3" id="KW-1133">Transmembrane helix</keyword>
<dbReference type="InterPro" id="IPR007052">
    <property type="entry name" value="CS_dom"/>
</dbReference>
<feature type="region of interest" description="Disordered" evidence="2">
    <location>
        <begin position="345"/>
        <end position="422"/>
    </location>
</feature>
<dbReference type="Gene3D" id="1.25.40.10">
    <property type="entry name" value="Tetratricopeptide repeat domain"/>
    <property type="match status" value="2"/>
</dbReference>
<dbReference type="AlphaFoldDB" id="A0A1Y1YBQ9"/>
<gene>
    <name evidence="5" type="ORF">K493DRAFT_337371</name>
</gene>
<keyword evidence="3" id="KW-0472">Membrane</keyword>
<feature type="domain" description="CS" evidence="4">
    <location>
        <begin position="8"/>
        <end position="111"/>
    </location>
</feature>
<dbReference type="InterPro" id="IPR050767">
    <property type="entry name" value="Sel1_AlgK"/>
</dbReference>
<evidence type="ECO:0000256" key="2">
    <source>
        <dbReference type="SAM" id="MobiDB-lite"/>
    </source>
</evidence>
<dbReference type="OrthoDB" id="2425131at2759"/>
<dbReference type="InterPro" id="IPR011990">
    <property type="entry name" value="TPR-like_helical_dom_sf"/>
</dbReference>
<feature type="compositionally biased region" description="Acidic residues" evidence="2">
    <location>
        <begin position="377"/>
        <end position="396"/>
    </location>
</feature>
<protein>
    <submittedName>
        <fullName evidence="5">HCP-like protein</fullName>
    </submittedName>
</protein>
<dbReference type="Gene3D" id="2.60.40.790">
    <property type="match status" value="1"/>
</dbReference>
<evidence type="ECO:0000256" key="3">
    <source>
        <dbReference type="SAM" id="Phobius"/>
    </source>
</evidence>
<dbReference type="CDD" id="cd06467">
    <property type="entry name" value="p23_NUDC_like"/>
    <property type="match status" value="1"/>
</dbReference>
<dbReference type="SUPFAM" id="SSF81901">
    <property type="entry name" value="HCP-like"/>
    <property type="match status" value="2"/>
</dbReference>
<dbReference type="PANTHER" id="PTHR11102">
    <property type="entry name" value="SEL-1-LIKE PROTEIN"/>
    <property type="match status" value="1"/>
</dbReference>
<dbReference type="Pfam" id="PF08238">
    <property type="entry name" value="Sel1"/>
    <property type="match status" value="5"/>
</dbReference>
<name>A0A1Y1YBQ9_9FUNG</name>
<evidence type="ECO:0000313" key="6">
    <source>
        <dbReference type="Proteomes" id="UP000193498"/>
    </source>
</evidence>
<dbReference type="STRING" id="1314790.A0A1Y1YBQ9"/>